<keyword evidence="2" id="KW-0813">Transport</keyword>
<dbReference type="PANTHER" id="PTHR30085:SF6">
    <property type="entry name" value="ABC TRANSPORTER GLUTAMINE-BINDING PROTEIN GLNH"/>
    <property type="match status" value="1"/>
</dbReference>
<dbReference type="InterPro" id="IPR001638">
    <property type="entry name" value="Solute-binding_3/MltF_N"/>
</dbReference>
<dbReference type="CDD" id="cd13690">
    <property type="entry name" value="PBP2_GluB"/>
    <property type="match status" value="1"/>
</dbReference>
<dbReference type="InterPro" id="IPR051455">
    <property type="entry name" value="Bact_solute-bind_prot3"/>
</dbReference>
<dbReference type="EMBL" id="AEGR01000061">
    <property type="protein sequence ID" value="EGI76556.1"/>
    <property type="molecule type" value="Genomic_DNA"/>
</dbReference>
<evidence type="ECO:0000313" key="7">
    <source>
        <dbReference type="Proteomes" id="UP000016368"/>
    </source>
</evidence>
<proteinExistence type="inferred from homology"/>
<dbReference type="GO" id="GO:0030288">
    <property type="term" value="C:outer membrane-bounded periplasmic space"/>
    <property type="evidence" value="ECO:0007669"/>
    <property type="project" value="TreeGrafter"/>
</dbReference>
<gene>
    <name evidence="6" type="ORF">HGR_10565</name>
</gene>
<name>F3KUH9_9BURK</name>
<dbReference type="Proteomes" id="UP000016368">
    <property type="component" value="Unassembled WGS sequence"/>
</dbReference>
<evidence type="ECO:0000256" key="4">
    <source>
        <dbReference type="SAM" id="SignalP"/>
    </source>
</evidence>
<dbReference type="SMART" id="SM00062">
    <property type="entry name" value="PBPb"/>
    <property type="match status" value="1"/>
</dbReference>
<evidence type="ECO:0000256" key="3">
    <source>
        <dbReference type="ARBA" id="ARBA00022729"/>
    </source>
</evidence>
<evidence type="ECO:0000256" key="2">
    <source>
        <dbReference type="ARBA" id="ARBA00022448"/>
    </source>
</evidence>
<keyword evidence="3 4" id="KW-0732">Signal</keyword>
<dbReference type="Pfam" id="PF00497">
    <property type="entry name" value="SBP_bac_3"/>
    <property type="match status" value="1"/>
</dbReference>
<dbReference type="PANTHER" id="PTHR30085">
    <property type="entry name" value="AMINO ACID ABC TRANSPORTER PERMEASE"/>
    <property type="match status" value="1"/>
</dbReference>
<organism evidence="6 7">
    <name type="scientific">Hylemonella gracilis ATCC 19624</name>
    <dbReference type="NCBI Taxonomy" id="887062"/>
    <lineage>
        <taxon>Bacteria</taxon>
        <taxon>Pseudomonadati</taxon>
        <taxon>Pseudomonadota</taxon>
        <taxon>Betaproteobacteria</taxon>
        <taxon>Burkholderiales</taxon>
        <taxon>Comamonadaceae</taxon>
        <taxon>Hylemonella</taxon>
    </lineage>
</organism>
<dbReference type="AlphaFoldDB" id="F3KUH9"/>
<dbReference type="SUPFAM" id="SSF53850">
    <property type="entry name" value="Periplasmic binding protein-like II"/>
    <property type="match status" value="1"/>
</dbReference>
<dbReference type="STRING" id="887062.HGR_10565"/>
<feature type="chain" id="PRO_5003302779" evidence="4">
    <location>
        <begin position="23"/>
        <end position="298"/>
    </location>
</feature>
<accession>F3KUH9</accession>
<dbReference type="eggNOG" id="COG0834">
    <property type="taxonomic scope" value="Bacteria"/>
</dbReference>
<feature type="signal peptide" evidence="4">
    <location>
        <begin position="1"/>
        <end position="22"/>
    </location>
</feature>
<sequence>MKSILKTAVVTLVLVSGGSLYAQGTPINAAAFDALIAQGPVASAATIRSNAWASKIKQAGTLRLGGLQTSNLFSLLNEKDGKTRGFDAGLAQLITRYILGDGAKVQFTQVTSSTREQVLINDQVDMVIATYSITPARTEKISFAGPYYSSQAGVLVKANNKTIQSYNDLAGKKVATQAGSTGPTILAQYAPKGVVQEFQTHQEALDALRQGRVDAYVTDYTLLLNALSLGTGDAKLAGAPFGAQDSYGVGLPKGSDGVAFINDFLKKLEADGTWAKLWTVSIGQRTGSTAVPTPPAIP</sequence>
<dbReference type="Gene3D" id="3.40.190.10">
    <property type="entry name" value="Periplasmic binding protein-like II"/>
    <property type="match status" value="2"/>
</dbReference>
<protein>
    <submittedName>
        <fullName evidence="6">Extracellular solute-binding protein family 3</fullName>
    </submittedName>
</protein>
<dbReference type="GO" id="GO:0006865">
    <property type="term" value="P:amino acid transport"/>
    <property type="evidence" value="ECO:0007669"/>
    <property type="project" value="TreeGrafter"/>
</dbReference>
<evidence type="ECO:0000256" key="1">
    <source>
        <dbReference type="ARBA" id="ARBA00010333"/>
    </source>
</evidence>
<comment type="similarity">
    <text evidence="1">Belongs to the bacterial solute-binding protein 3 family.</text>
</comment>
<keyword evidence="7" id="KW-1185">Reference proteome</keyword>
<feature type="domain" description="Solute-binding protein family 3/N-terminal" evidence="5">
    <location>
        <begin position="61"/>
        <end position="290"/>
    </location>
</feature>
<evidence type="ECO:0000259" key="5">
    <source>
        <dbReference type="SMART" id="SM00062"/>
    </source>
</evidence>
<dbReference type="GO" id="GO:0005576">
    <property type="term" value="C:extracellular region"/>
    <property type="evidence" value="ECO:0007669"/>
    <property type="project" value="TreeGrafter"/>
</dbReference>
<comment type="caution">
    <text evidence="6">The sequence shown here is derived from an EMBL/GenBank/DDBJ whole genome shotgun (WGS) entry which is preliminary data.</text>
</comment>
<evidence type="ECO:0000313" key="6">
    <source>
        <dbReference type="EMBL" id="EGI76556.1"/>
    </source>
</evidence>
<reference evidence="6 7" key="1">
    <citation type="journal article" date="2011" name="EMBO J.">
        <title>Structural diversity of bacterial flagellar motors.</title>
        <authorList>
            <person name="Chen S."/>
            <person name="Beeby M."/>
            <person name="Murphy G.E."/>
            <person name="Leadbetter J.R."/>
            <person name="Hendrixson D.R."/>
            <person name="Briegel A."/>
            <person name="Li Z."/>
            <person name="Shi J."/>
            <person name="Tocheva E.I."/>
            <person name="Muller A."/>
            <person name="Dobro M.J."/>
            <person name="Jensen G.J."/>
        </authorList>
    </citation>
    <scope>NUCLEOTIDE SEQUENCE [LARGE SCALE GENOMIC DNA]</scope>
    <source>
        <strain evidence="6 7">ATCC 19624</strain>
    </source>
</reference>